<dbReference type="EMBL" id="CAEZXB010000016">
    <property type="protein sequence ID" value="CAB4678385.1"/>
    <property type="molecule type" value="Genomic_DNA"/>
</dbReference>
<feature type="domain" description="Metallo-beta-lactamase" evidence="1">
    <location>
        <begin position="25"/>
        <end position="196"/>
    </location>
</feature>
<protein>
    <submittedName>
        <fullName evidence="3">Unannotated protein</fullName>
    </submittedName>
</protein>
<dbReference type="InterPro" id="IPR036866">
    <property type="entry name" value="RibonucZ/Hydroxyglut_hydro"/>
</dbReference>
<reference evidence="3" key="1">
    <citation type="submission" date="2020-05" db="EMBL/GenBank/DDBJ databases">
        <authorList>
            <person name="Chiriac C."/>
            <person name="Salcher M."/>
            <person name="Ghai R."/>
            <person name="Kavagutti S V."/>
        </authorList>
    </citation>
    <scope>NUCLEOTIDE SEQUENCE</scope>
</reference>
<evidence type="ECO:0000313" key="2">
    <source>
        <dbReference type="EMBL" id="CAB4678385.1"/>
    </source>
</evidence>
<dbReference type="InterPro" id="IPR001279">
    <property type="entry name" value="Metallo-B-lactamas"/>
</dbReference>
<gene>
    <name evidence="2" type="ORF">UFOPK2342_00953</name>
    <name evidence="3" type="ORF">UFOPK2423_01535</name>
    <name evidence="4" type="ORF">UFOPK3266_00527</name>
    <name evidence="5" type="ORF">UFOPK4367_00013</name>
</gene>
<proteinExistence type="predicted"/>
<organism evidence="3">
    <name type="scientific">freshwater metagenome</name>
    <dbReference type="NCBI Taxonomy" id="449393"/>
    <lineage>
        <taxon>unclassified sequences</taxon>
        <taxon>metagenomes</taxon>
        <taxon>ecological metagenomes</taxon>
    </lineage>
</organism>
<evidence type="ECO:0000259" key="1">
    <source>
        <dbReference type="SMART" id="SM00849"/>
    </source>
</evidence>
<sequence length="284" mass="31417">MSTTEWHVTFLGKGAYLFHWHPEFYVSPFFVGSKSVYAVDPINAVAALSYREAIASVTSLPLETIIYSHDHRDHASGAAALAGGSDMRIIAQRNAGAQLARRNDAEILPPNFLIDDHYEISESDLHVELRYLGPNHSDSNVLFFLPALAKPTAIWVDGVEPGVAPYRNLPDTDFRGLQSTLDELVQMDYAQIVGGHAGPDAFQWVHDYRDFYNELLEAAHRESNSGEHVAPPGSDGVAATEIVRIGIADAVTASLRPKYGHWRGYEEWVPQTTDRVLSYLITGN</sequence>
<dbReference type="SMART" id="SM00849">
    <property type="entry name" value="Lactamase_B"/>
    <property type="match status" value="1"/>
</dbReference>
<name>A0A6J6QJF5_9ZZZZ</name>
<evidence type="ECO:0000313" key="5">
    <source>
        <dbReference type="EMBL" id="CAB5070654.1"/>
    </source>
</evidence>
<accession>A0A6J6QJF5</accession>
<dbReference type="SUPFAM" id="SSF56281">
    <property type="entry name" value="Metallo-hydrolase/oxidoreductase"/>
    <property type="match status" value="1"/>
</dbReference>
<dbReference type="EMBL" id="CAFBAA010000009">
    <property type="protein sequence ID" value="CAB4841997.1"/>
    <property type="molecule type" value="Genomic_DNA"/>
</dbReference>
<dbReference type="AlphaFoldDB" id="A0A6J6QJF5"/>
<dbReference type="EMBL" id="CAEZXN010000054">
    <property type="protein sequence ID" value="CAB4707674.1"/>
    <property type="molecule type" value="Genomic_DNA"/>
</dbReference>
<dbReference type="Gene3D" id="3.60.15.10">
    <property type="entry name" value="Ribonuclease Z/Hydroxyacylglutathione hydrolase-like"/>
    <property type="match status" value="1"/>
</dbReference>
<dbReference type="EMBL" id="CAFBRC010000001">
    <property type="protein sequence ID" value="CAB5070654.1"/>
    <property type="molecule type" value="Genomic_DNA"/>
</dbReference>
<evidence type="ECO:0000313" key="3">
    <source>
        <dbReference type="EMBL" id="CAB4707674.1"/>
    </source>
</evidence>
<evidence type="ECO:0000313" key="4">
    <source>
        <dbReference type="EMBL" id="CAB4841997.1"/>
    </source>
</evidence>